<reference evidence="1" key="1">
    <citation type="journal article" date="2017" name="Nature">
        <title>The genome of Chenopodium quinoa.</title>
        <authorList>
            <person name="Jarvis D.E."/>
            <person name="Ho Y.S."/>
            <person name="Lightfoot D.J."/>
            <person name="Schmoeckel S.M."/>
            <person name="Li B."/>
            <person name="Borm T.J.A."/>
            <person name="Ohyanagi H."/>
            <person name="Mineta K."/>
            <person name="Michell C.T."/>
            <person name="Saber N."/>
            <person name="Kharbatia N.M."/>
            <person name="Rupper R.R."/>
            <person name="Sharp A.R."/>
            <person name="Dally N."/>
            <person name="Boughton B.A."/>
            <person name="Woo Y.H."/>
            <person name="Gao G."/>
            <person name="Schijlen E.G.W.M."/>
            <person name="Guo X."/>
            <person name="Momin A.A."/>
            <person name="Negrao S."/>
            <person name="Al-Babili S."/>
            <person name="Gehring C."/>
            <person name="Roessner U."/>
            <person name="Jung C."/>
            <person name="Murphy K."/>
            <person name="Arold S.T."/>
            <person name="Gojobori T."/>
            <person name="van der Linden C.G."/>
            <person name="van Loo E.N."/>
            <person name="Jellen E.N."/>
            <person name="Maughan P.J."/>
            <person name="Tester M."/>
        </authorList>
    </citation>
    <scope>NUCLEOTIDE SEQUENCE [LARGE SCALE GENOMIC DNA]</scope>
    <source>
        <strain evidence="1">cv. PI 614886</strain>
    </source>
</reference>
<protein>
    <recommendedName>
        <fullName evidence="3">Protein FAR1-RELATED SEQUENCE</fullName>
    </recommendedName>
</protein>
<organism evidence="1 2">
    <name type="scientific">Chenopodium quinoa</name>
    <name type="common">Quinoa</name>
    <dbReference type="NCBI Taxonomy" id="63459"/>
    <lineage>
        <taxon>Eukaryota</taxon>
        <taxon>Viridiplantae</taxon>
        <taxon>Streptophyta</taxon>
        <taxon>Embryophyta</taxon>
        <taxon>Tracheophyta</taxon>
        <taxon>Spermatophyta</taxon>
        <taxon>Magnoliopsida</taxon>
        <taxon>eudicotyledons</taxon>
        <taxon>Gunneridae</taxon>
        <taxon>Pentapetalae</taxon>
        <taxon>Caryophyllales</taxon>
        <taxon>Chenopodiaceae</taxon>
        <taxon>Chenopodioideae</taxon>
        <taxon>Atripliceae</taxon>
        <taxon>Chenopodium</taxon>
    </lineage>
</organism>
<dbReference type="PANTHER" id="PTHR47718:SF13">
    <property type="entry name" value="OS09G0290500 PROTEIN"/>
    <property type="match status" value="1"/>
</dbReference>
<dbReference type="Gramene" id="AUR62027666-RA">
    <property type="protein sequence ID" value="AUR62027666-RA:cds"/>
    <property type="gene ID" value="AUR62027666"/>
</dbReference>
<evidence type="ECO:0008006" key="3">
    <source>
        <dbReference type="Google" id="ProtNLM"/>
    </source>
</evidence>
<evidence type="ECO:0000313" key="2">
    <source>
        <dbReference type="Proteomes" id="UP000596660"/>
    </source>
</evidence>
<sequence>MGTPINDLLGTRGIGSGVDGTNEASPGRCVVECDNGDYEDLLDHPQVGMVFSTWEDADNFFRKYGKQRGFGVFRAARNYKIENGKTDKNKRRSYIWRCECAGKPDLRRRVNGKRVYGGGLALDLNRRKTKKCDCPLEMRAACNADGSWEVRKAITEHKYHNPTPRKSQYISMYRQDELTTAVRRK</sequence>
<name>A0A803MDX3_CHEQI</name>
<dbReference type="Proteomes" id="UP000596660">
    <property type="component" value="Unplaced"/>
</dbReference>
<proteinExistence type="predicted"/>
<dbReference type="EnsemblPlants" id="AUR62027666-RA">
    <property type="protein sequence ID" value="AUR62027666-RA:cds"/>
    <property type="gene ID" value="AUR62027666"/>
</dbReference>
<evidence type="ECO:0000313" key="1">
    <source>
        <dbReference type="EnsemblPlants" id="AUR62027666-RA:cds"/>
    </source>
</evidence>
<keyword evidence="2" id="KW-1185">Reference proteome</keyword>
<accession>A0A803MDX3</accession>
<reference evidence="1" key="2">
    <citation type="submission" date="2021-03" db="UniProtKB">
        <authorList>
            <consortium name="EnsemblPlants"/>
        </authorList>
    </citation>
    <scope>IDENTIFICATION</scope>
</reference>
<dbReference type="PANTHER" id="PTHR47718">
    <property type="entry name" value="OS01G0519700 PROTEIN"/>
    <property type="match status" value="1"/>
</dbReference>
<dbReference type="AlphaFoldDB" id="A0A803MDX3"/>